<dbReference type="EMBL" id="JHEG02000019">
    <property type="protein sequence ID" value="KIE13284.1"/>
    <property type="molecule type" value="Genomic_DNA"/>
</dbReference>
<evidence type="ECO:0000313" key="1">
    <source>
        <dbReference type="EMBL" id="KAF3887732.1"/>
    </source>
</evidence>
<protein>
    <submittedName>
        <fullName evidence="2">Uncharacterized protein</fullName>
    </submittedName>
</protein>
<proteinExistence type="predicted"/>
<reference evidence="2" key="1">
    <citation type="journal article" date="2015" name="Genome Announc.">
        <title>Draft Genome Sequence of Tolypothrix boutellei Strain VB521301.</title>
        <authorList>
            <person name="Chandrababunaidu M.M."/>
            <person name="Singh D."/>
            <person name="Sen D."/>
            <person name="Bhan S."/>
            <person name="Das S."/>
            <person name="Gupta A."/>
            <person name="Adhikary S.P."/>
            <person name="Tripathy S."/>
        </authorList>
    </citation>
    <scope>NUCLEOTIDE SEQUENCE</scope>
    <source>
        <strain evidence="2">VB521301</strain>
    </source>
</reference>
<dbReference type="RefSeq" id="WP_038083023.1">
    <property type="nucleotide sequence ID" value="NZ_JHEG04000001.1"/>
</dbReference>
<dbReference type="AlphaFoldDB" id="A0A0C1R6N8"/>
<dbReference type="STRING" id="1479485.DA73_0207930"/>
<dbReference type="OrthoDB" id="504449at2"/>
<gene>
    <name evidence="2" type="ORF">DA73_0207930</name>
    <name evidence="1" type="ORF">DA73_0400021215</name>
</gene>
<accession>A0A0C1R6N8</accession>
<evidence type="ECO:0000313" key="2">
    <source>
        <dbReference type="EMBL" id="KIE13284.1"/>
    </source>
</evidence>
<sequence>MTLEEIDQLLADWKVKIDIIGQNLIDLHSLSTYQILAGVSGFPKANLTGVTQTRVTSALSAMNDLFGYFDLIVNVVNKANQLRSSVSRFLVSPQKLEEIENILTAPSIELSVVQIPLAERSLLSAPVTTDSIAPQELLRLMTNAFDNAKEVVLAVDLAWARLEPMLTQAQAEIEKLQALAVSLGVEPLTELSAVSQKIHLLRGCVESDPLGVTDDFTRDLQPQITRVKTTLEQLAQQHQFLAESFARAHQLRSQLIKLHHQAVEAHKESTLKVVDRSEVQIPLEDKQIEALVSWLSTLETKFAEGLVNPVRVGLENWIAKVKEYIAVTEKVYAANRAPLDMRSELRGRLDALKAKALARGLAEDTILNQLALQAQQLLYSRPTPLDEAAQLVSQYEKHLNNGVNRVINFKNLS</sequence>
<keyword evidence="3" id="KW-1185">Reference proteome</keyword>
<organism evidence="2">
    <name type="scientific">Tolypothrix bouteillei VB521301</name>
    <dbReference type="NCBI Taxonomy" id="1479485"/>
    <lineage>
        <taxon>Bacteria</taxon>
        <taxon>Bacillati</taxon>
        <taxon>Cyanobacteriota</taxon>
        <taxon>Cyanophyceae</taxon>
        <taxon>Nostocales</taxon>
        <taxon>Tolypothrichaceae</taxon>
        <taxon>Tolypothrix</taxon>
    </lineage>
</organism>
<reference evidence="1" key="2">
    <citation type="submission" date="2019-11" db="EMBL/GenBank/DDBJ databases">
        <title>Improved Assembly of Tolypothrix boutellei genome.</title>
        <authorList>
            <person name="Sarangi A.N."/>
            <person name="Mukherjee M."/>
            <person name="Ghosh S."/>
            <person name="Singh D."/>
            <person name="Das A."/>
            <person name="Kant S."/>
            <person name="Prusty A."/>
            <person name="Tripathy S."/>
        </authorList>
    </citation>
    <scope>NUCLEOTIDE SEQUENCE</scope>
    <source>
        <strain evidence="1">VB521301</strain>
    </source>
</reference>
<comment type="caution">
    <text evidence="2">The sequence shown here is derived from an EMBL/GenBank/DDBJ whole genome shotgun (WGS) entry which is preliminary data.</text>
</comment>
<evidence type="ECO:0000313" key="3">
    <source>
        <dbReference type="Proteomes" id="UP000029738"/>
    </source>
</evidence>
<dbReference type="Proteomes" id="UP000029738">
    <property type="component" value="Unassembled WGS sequence"/>
</dbReference>
<dbReference type="EMBL" id="JHEG04000001">
    <property type="protein sequence ID" value="KAF3887732.1"/>
    <property type="molecule type" value="Genomic_DNA"/>
</dbReference>
<name>A0A0C1R6N8_9CYAN</name>